<dbReference type="PROSITE" id="PS00670">
    <property type="entry name" value="D_2_HYDROXYACID_DH_2"/>
    <property type="match status" value="1"/>
</dbReference>
<reference evidence="8 9" key="1">
    <citation type="submission" date="2018-03" db="EMBL/GenBank/DDBJ databases">
        <title>Novel Streptomyces sp. from soil.</title>
        <authorList>
            <person name="Tan G.Y.A."/>
            <person name="Lee Z.Y."/>
        </authorList>
    </citation>
    <scope>NUCLEOTIDE SEQUENCE [LARGE SCALE GENOMIC DNA]</scope>
    <source>
        <strain evidence="8 9">ST5x</strain>
    </source>
</reference>
<protein>
    <submittedName>
        <fullName evidence="8">Hydroxyacid dehydrogenase</fullName>
    </submittedName>
</protein>
<dbReference type="InterPro" id="IPR006140">
    <property type="entry name" value="D-isomer_DH_NAD-bd"/>
</dbReference>
<feature type="region of interest" description="Disordered" evidence="5">
    <location>
        <begin position="1"/>
        <end position="33"/>
    </location>
</feature>
<dbReference type="PANTHER" id="PTHR10996:SF178">
    <property type="entry name" value="2-HYDROXYACID DEHYDROGENASE YGL185C-RELATED"/>
    <property type="match status" value="1"/>
</dbReference>
<evidence type="ECO:0000256" key="5">
    <source>
        <dbReference type="SAM" id="MobiDB-lite"/>
    </source>
</evidence>
<dbReference type="OrthoDB" id="4324715at2"/>
<dbReference type="GO" id="GO:0030267">
    <property type="term" value="F:glyoxylate reductase (NADPH) activity"/>
    <property type="evidence" value="ECO:0007669"/>
    <property type="project" value="TreeGrafter"/>
</dbReference>
<evidence type="ECO:0000256" key="4">
    <source>
        <dbReference type="RuleBase" id="RU003719"/>
    </source>
</evidence>
<dbReference type="AlphaFoldDB" id="A0A2S9PRX7"/>
<organism evidence="8 9">
    <name type="scientific">Streptomyces solincola</name>
    <dbReference type="NCBI Taxonomy" id="2100817"/>
    <lineage>
        <taxon>Bacteria</taxon>
        <taxon>Bacillati</taxon>
        <taxon>Actinomycetota</taxon>
        <taxon>Actinomycetes</taxon>
        <taxon>Kitasatosporales</taxon>
        <taxon>Streptomycetaceae</taxon>
        <taxon>Streptomyces</taxon>
    </lineage>
</organism>
<evidence type="ECO:0000256" key="1">
    <source>
        <dbReference type="ARBA" id="ARBA00005854"/>
    </source>
</evidence>
<accession>A0A2S9PRX7</accession>
<evidence type="ECO:0000259" key="6">
    <source>
        <dbReference type="Pfam" id="PF00389"/>
    </source>
</evidence>
<dbReference type="InterPro" id="IPR029753">
    <property type="entry name" value="D-isomer_DH_CS"/>
</dbReference>
<keyword evidence="3" id="KW-0520">NAD</keyword>
<comment type="caution">
    <text evidence="8">The sequence shown here is derived from an EMBL/GenBank/DDBJ whole genome shotgun (WGS) entry which is preliminary data.</text>
</comment>
<feature type="compositionally biased region" description="Basic and acidic residues" evidence="5">
    <location>
        <begin position="8"/>
        <end position="33"/>
    </location>
</feature>
<keyword evidence="9" id="KW-1185">Reference proteome</keyword>
<evidence type="ECO:0000313" key="9">
    <source>
        <dbReference type="Proteomes" id="UP000239322"/>
    </source>
</evidence>
<dbReference type="SUPFAM" id="SSF51735">
    <property type="entry name" value="NAD(P)-binding Rossmann-fold domains"/>
    <property type="match status" value="1"/>
</dbReference>
<dbReference type="Proteomes" id="UP000239322">
    <property type="component" value="Unassembled WGS sequence"/>
</dbReference>
<dbReference type="Pfam" id="PF02826">
    <property type="entry name" value="2-Hacid_dh_C"/>
    <property type="match status" value="1"/>
</dbReference>
<dbReference type="EMBL" id="PVLV01000366">
    <property type="protein sequence ID" value="PRH77164.1"/>
    <property type="molecule type" value="Genomic_DNA"/>
</dbReference>
<evidence type="ECO:0000256" key="3">
    <source>
        <dbReference type="ARBA" id="ARBA00023027"/>
    </source>
</evidence>
<dbReference type="SUPFAM" id="SSF52283">
    <property type="entry name" value="Formate/glycerate dehydrogenase catalytic domain-like"/>
    <property type="match status" value="1"/>
</dbReference>
<name>A0A2S9PRX7_9ACTN</name>
<dbReference type="InterPro" id="IPR050223">
    <property type="entry name" value="D-isomer_2-hydroxyacid_DH"/>
</dbReference>
<dbReference type="Pfam" id="PF00389">
    <property type="entry name" value="2-Hacid_dh"/>
    <property type="match status" value="1"/>
</dbReference>
<dbReference type="PANTHER" id="PTHR10996">
    <property type="entry name" value="2-HYDROXYACID DEHYDROGENASE-RELATED"/>
    <property type="match status" value="1"/>
</dbReference>
<comment type="similarity">
    <text evidence="1 4">Belongs to the D-isomer specific 2-hydroxyacid dehydrogenase family.</text>
</comment>
<feature type="domain" description="D-isomer specific 2-hydroxyacid dehydrogenase catalytic" evidence="6">
    <location>
        <begin position="66"/>
        <end position="357"/>
    </location>
</feature>
<dbReference type="Gene3D" id="3.40.50.720">
    <property type="entry name" value="NAD(P)-binding Rossmann-like Domain"/>
    <property type="match status" value="2"/>
</dbReference>
<gene>
    <name evidence="8" type="ORF">C6N75_21740</name>
</gene>
<evidence type="ECO:0000313" key="8">
    <source>
        <dbReference type="EMBL" id="PRH77164.1"/>
    </source>
</evidence>
<dbReference type="GO" id="GO:0016618">
    <property type="term" value="F:hydroxypyruvate reductase [NAD(P)H] activity"/>
    <property type="evidence" value="ECO:0007669"/>
    <property type="project" value="TreeGrafter"/>
</dbReference>
<evidence type="ECO:0000259" key="7">
    <source>
        <dbReference type="Pfam" id="PF02826"/>
    </source>
</evidence>
<evidence type="ECO:0000256" key="2">
    <source>
        <dbReference type="ARBA" id="ARBA00023002"/>
    </source>
</evidence>
<dbReference type="CDD" id="cd12167">
    <property type="entry name" value="2-Hacid_dh_8"/>
    <property type="match status" value="1"/>
</dbReference>
<dbReference type="GO" id="GO:0005829">
    <property type="term" value="C:cytosol"/>
    <property type="evidence" value="ECO:0007669"/>
    <property type="project" value="TreeGrafter"/>
</dbReference>
<proteinExistence type="inferred from homology"/>
<dbReference type="GO" id="GO:0051287">
    <property type="term" value="F:NAD binding"/>
    <property type="evidence" value="ECO:0007669"/>
    <property type="project" value="InterPro"/>
</dbReference>
<sequence>MHPATDNRPARRPERQPDDRPAPAPPRRPEDRPALLLAMGPGIPERLLTDAHRARLAELSRTDPGLVAHDLTAPTPAVAAALADAEVLFTCWGATPLTAEVLARAPRLRAVVHAAGSVKHHVTAACWERGIAVTSAAAANALPVAEYTLAVILLAGKRVGRAARRYEELRAGHDWLAELADSGNYRRTVGVVGASRIGRRVIELLRPFDLEVLLYDPYVTDTEAAALGAVRAGLDELCARSDVVSVHAPQLPATYRMIGGRQLALMPDGATLVNTSRGSLVDEGALLPQLVSGRLSAVLDVTDPDVPPPASPLYSLPNVLLTPHVAGSLGNELHRMADAALAELERYARGLPFADPVVPAELSRSA</sequence>
<dbReference type="InterPro" id="IPR036291">
    <property type="entry name" value="NAD(P)-bd_dom_sf"/>
</dbReference>
<feature type="domain" description="D-isomer specific 2-hydroxyacid dehydrogenase NAD-binding" evidence="7">
    <location>
        <begin position="159"/>
        <end position="326"/>
    </location>
</feature>
<keyword evidence="2 4" id="KW-0560">Oxidoreductase</keyword>
<dbReference type="InterPro" id="IPR006139">
    <property type="entry name" value="D-isomer_2_OHA_DH_cat_dom"/>
</dbReference>